<comment type="cofactor">
    <cofactor evidence="3">
        <name>Co(2+)</name>
        <dbReference type="ChEBI" id="CHEBI:48828"/>
    </cofactor>
</comment>
<dbReference type="AlphaFoldDB" id="A0A075FND5"/>
<dbReference type="EC" id="3.1.3.89" evidence="5"/>
<dbReference type="SUPFAM" id="SSF109604">
    <property type="entry name" value="HD-domain/PDEase-like"/>
    <property type="match status" value="1"/>
</dbReference>
<evidence type="ECO:0000313" key="9">
    <source>
        <dbReference type="EMBL" id="AIE92763.1"/>
    </source>
</evidence>
<dbReference type="Pfam" id="PF13023">
    <property type="entry name" value="HD_3"/>
    <property type="match status" value="1"/>
</dbReference>
<reference evidence="9" key="1">
    <citation type="journal article" date="2014" name="Genome Biol. Evol.">
        <title>Pangenome evidence for extensive interdomain horizontal transfer affecting lineage core and shell genes in uncultured planktonic thaumarchaeota and euryarchaeota.</title>
        <authorList>
            <person name="Deschamps P."/>
            <person name="Zivanovic Y."/>
            <person name="Moreira D."/>
            <person name="Rodriguez-Valera F."/>
            <person name="Lopez-Garcia P."/>
        </authorList>
    </citation>
    <scope>NUCLEOTIDE SEQUENCE</scope>
</reference>
<evidence type="ECO:0000259" key="8">
    <source>
        <dbReference type="SMART" id="SM00471"/>
    </source>
</evidence>
<dbReference type="PANTHER" id="PTHR11845">
    <property type="entry name" value="5'-DEOXYNUCLEOTIDASE HDDC2"/>
    <property type="match status" value="1"/>
</dbReference>
<keyword evidence="6" id="KW-0479">Metal-binding</keyword>
<evidence type="ECO:0000256" key="2">
    <source>
        <dbReference type="ARBA" id="ARBA00001936"/>
    </source>
</evidence>
<dbReference type="SMART" id="SM00471">
    <property type="entry name" value="HDc"/>
    <property type="match status" value="1"/>
</dbReference>
<dbReference type="GO" id="GO:0002953">
    <property type="term" value="F:5'-deoxynucleotidase activity"/>
    <property type="evidence" value="ECO:0007669"/>
    <property type="project" value="UniProtKB-EC"/>
</dbReference>
<evidence type="ECO:0000256" key="6">
    <source>
        <dbReference type="ARBA" id="ARBA00022723"/>
    </source>
</evidence>
<comment type="cofactor">
    <cofactor evidence="2">
        <name>Mn(2+)</name>
        <dbReference type="ChEBI" id="CHEBI:29035"/>
    </cofactor>
</comment>
<dbReference type="InterPro" id="IPR039356">
    <property type="entry name" value="YfbR/HDDC2"/>
</dbReference>
<proteinExistence type="predicted"/>
<accession>A0A075FND5</accession>
<dbReference type="InterPro" id="IPR006674">
    <property type="entry name" value="HD_domain"/>
</dbReference>
<feature type="domain" description="HD/PDEase" evidence="8">
    <location>
        <begin position="28"/>
        <end position="143"/>
    </location>
</feature>
<sequence>MISDFFFQIAGLKNIPRTGWKMKLNLQDSESVAEHSYMMSVVAMVMADLKNLNTEKILKMTILHDWAESKIGDFMPDEITIEKKTELEEYAMTELLDELPPAIKDNYFDIWNDYKENLSNEARFVHELDKLEMALQGKIYEKETDPEKIKPFLISAVEKIADDELKKILIEILEKNKFGVI</sequence>
<dbReference type="GO" id="GO:0046872">
    <property type="term" value="F:metal ion binding"/>
    <property type="evidence" value="ECO:0007669"/>
    <property type="project" value="UniProtKB-KW"/>
</dbReference>
<comment type="subunit">
    <text evidence="4">Homodimer.</text>
</comment>
<dbReference type="Gene3D" id="1.10.3210.10">
    <property type="entry name" value="Hypothetical protein af1432"/>
    <property type="match status" value="1"/>
</dbReference>
<dbReference type="GO" id="GO:0005737">
    <property type="term" value="C:cytoplasm"/>
    <property type="evidence" value="ECO:0007669"/>
    <property type="project" value="TreeGrafter"/>
</dbReference>
<dbReference type="EMBL" id="KF900375">
    <property type="protein sequence ID" value="AIE92763.1"/>
    <property type="molecule type" value="Genomic_DNA"/>
</dbReference>
<organism evidence="9">
    <name type="scientific">uncultured marine thaumarchaeote AD1000_26_G12</name>
    <dbReference type="NCBI Taxonomy" id="1455904"/>
    <lineage>
        <taxon>Archaea</taxon>
        <taxon>Nitrososphaerota</taxon>
        <taxon>environmental samples</taxon>
    </lineage>
</organism>
<comment type="catalytic activity">
    <reaction evidence="1">
        <text>a 2'-deoxyribonucleoside 5'-phosphate + H2O = a 2'-deoxyribonucleoside + phosphate</text>
        <dbReference type="Rhea" id="RHEA:36167"/>
        <dbReference type="ChEBI" id="CHEBI:15377"/>
        <dbReference type="ChEBI" id="CHEBI:18274"/>
        <dbReference type="ChEBI" id="CHEBI:43474"/>
        <dbReference type="ChEBI" id="CHEBI:65317"/>
        <dbReference type="EC" id="3.1.3.89"/>
    </reaction>
</comment>
<name>A0A075FND5_9ARCH</name>
<dbReference type="PANTHER" id="PTHR11845:SF13">
    <property type="entry name" value="5'-DEOXYNUCLEOTIDASE HDDC2"/>
    <property type="match status" value="1"/>
</dbReference>
<evidence type="ECO:0000256" key="4">
    <source>
        <dbReference type="ARBA" id="ARBA00011738"/>
    </source>
</evidence>
<protein>
    <recommendedName>
        <fullName evidence="5">5'-deoxynucleotidase</fullName>
        <ecNumber evidence="5">3.1.3.89</ecNumber>
    </recommendedName>
</protein>
<evidence type="ECO:0000256" key="3">
    <source>
        <dbReference type="ARBA" id="ARBA00001941"/>
    </source>
</evidence>
<evidence type="ECO:0000256" key="5">
    <source>
        <dbReference type="ARBA" id="ARBA00012964"/>
    </source>
</evidence>
<keyword evidence="7 9" id="KW-0378">Hydrolase</keyword>
<evidence type="ECO:0000256" key="1">
    <source>
        <dbReference type="ARBA" id="ARBA00001638"/>
    </source>
</evidence>
<dbReference type="InterPro" id="IPR003607">
    <property type="entry name" value="HD/PDEase_dom"/>
</dbReference>
<evidence type="ECO:0000256" key="7">
    <source>
        <dbReference type="ARBA" id="ARBA00022801"/>
    </source>
</evidence>